<protein>
    <recommendedName>
        <fullName evidence="3">Glycosyltransferase</fullName>
    </recommendedName>
</protein>
<dbReference type="EMBL" id="JBHUEA010000001">
    <property type="protein sequence ID" value="MFD1720145.1"/>
    <property type="molecule type" value="Genomic_DNA"/>
</dbReference>
<evidence type="ECO:0000313" key="1">
    <source>
        <dbReference type="EMBL" id="MFD1720145.1"/>
    </source>
</evidence>
<gene>
    <name evidence="1" type="ORF">ACFSBI_01160</name>
</gene>
<reference evidence="2" key="1">
    <citation type="journal article" date="2019" name="Int. J. Syst. Evol. Microbiol.">
        <title>The Global Catalogue of Microorganisms (GCM) 10K type strain sequencing project: providing services to taxonomists for standard genome sequencing and annotation.</title>
        <authorList>
            <consortium name="The Broad Institute Genomics Platform"/>
            <consortium name="The Broad Institute Genome Sequencing Center for Infectious Disease"/>
            <person name="Wu L."/>
            <person name="Ma J."/>
        </authorList>
    </citation>
    <scope>NUCLEOTIDE SEQUENCE [LARGE SCALE GENOMIC DNA]</scope>
    <source>
        <strain evidence="2">CGMCC 1.12471</strain>
    </source>
</reference>
<comment type="caution">
    <text evidence="1">The sequence shown here is derived from an EMBL/GenBank/DDBJ whole genome shotgun (WGS) entry which is preliminary data.</text>
</comment>
<sequence>MIARLRRFLRLTRRAIVALVVEWYYTASTPLRARRRYVPTSGIEVSLTSHGERLQRVHVAVESILRGAARPRRVILWVDDAVWARHPPKRILSQLGRGLEVRLSQDFGPHTKYFPYCTRVAGPSGTAFVTADDDIIYPRRWLSGLLRGAAEHPDDAIAYLVRRIELHDGELLPYRRWGPVLDGSIGVENFALGVSGVLYPPAFAALVQQLGERFLVVCPRADDVWINSVLLQASVRVRPVERAAPLFPTVWSTDASALRHANVAGGENDAQIAGTYTATLRARLIEAAGPGRHG</sequence>
<evidence type="ECO:0000313" key="2">
    <source>
        <dbReference type="Proteomes" id="UP001597347"/>
    </source>
</evidence>
<dbReference type="RefSeq" id="WP_377931352.1">
    <property type="nucleotide sequence ID" value="NZ_JBHUEA010000001.1"/>
</dbReference>
<dbReference type="InterPro" id="IPR029044">
    <property type="entry name" value="Nucleotide-diphossugar_trans"/>
</dbReference>
<name>A0ABW4LBS0_9MICO</name>
<keyword evidence="2" id="KW-1185">Reference proteome</keyword>
<dbReference type="Proteomes" id="UP001597347">
    <property type="component" value="Unassembled WGS sequence"/>
</dbReference>
<accession>A0ABW4LBS0</accession>
<dbReference type="SUPFAM" id="SSF53448">
    <property type="entry name" value="Nucleotide-diphospho-sugar transferases"/>
    <property type="match status" value="1"/>
</dbReference>
<proteinExistence type="predicted"/>
<organism evidence="1 2">
    <name type="scientific">Amnibacterium endophyticum</name>
    <dbReference type="NCBI Taxonomy" id="2109337"/>
    <lineage>
        <taxon>Bacteria</taxon>
        <taxon>Bacillati</taxon>
        <taxon>Actinomycetota</taxon>
        <taxon>Actinomycetes</taxon>
        <taxon>Micrococcales</taxon>
        <taxon>Microbacteriaceae</taxon>
        <taxon>Amnibacterium</taxon>
    </lineage>
</organism>
<evidence type="ECO:0008006" key="3">
    <source>
        <dbReference type="Google" id="ProtNLM"/>
    </source>
</evidence>